<dbReference type="InterPro" id="IPR039506">
    <property type="entry name" value="SPOB_a"/>
</dbReference>
<dbReference type="InterPro" id="IPR016120">
    <property type="entry name" value="Sig_transdc_His_kin_SpoOB"/>
</dbReference>
<organism evidence="5 6">
    <name type="scientific">Bhargavaea ullalensis</name>
    <dbReference type="NCBI Taxonomy" id="1265685"/>
    <lineage>
        <taxon>Bacteria</taxon>
        <taxon>Bacillati</taxon>
        <taxon>Bacillota</taxon>
        <taxon>Bacilli</taxon>
        <taxon>Bacillales</taxon>
        <taxon>Caryophanaceae</taxon>
        <taxon>Bhargavaea</taxon>
    </lineage>
</organism>
<evidence type="ECO:0000259" key="4">
    <source>
        <dbReference type="Pfam" id="PF14689"/>
    </source>
</evidence>
<name>A0ABV2G9B5_9BACL</name>
<proteinExistence type="predicted"/>
<protein>
    <recommendedName>
        <fullName evidence="4">SpoOB alpha-helical domain-containing protein</fullName>
    </recommendedName>
</protein>
<sequence>MEGRMRAQELLRHARHDQMNTLHLIRMQLDLGMEDSVRRTIDEAVEKGRRESMLGALGMPATAAWLLTFGWRHPEYEQSLSVEIESPGNPESDLWVERYLEELFGALSEGLSPYAEYRAEIHVESREPGWLLEFNLSGPFDLDAGLPDAGENAPFETELTSSEEGLKLIVAGRKVDR</sequence>
<evidence type="ECO:0000256" key="3">
    <source>
        <dbReference type="ARBA" id="ARBA00022777"/>
    </source>
</evidence>
<dbReference type="Gene3D" id="3.30.565.30">
    <property type="entry name" value="Sporulation initiation phosphotransferase B (SpoOB), C-terminal domain"/>
    <property type="match status" value="1"/>
</dbReference>
<dbReference type="Gene3D" id="1.10.287.130">
    <property type="match status" value="1"/>
</dbReference>
<dbReference type="EMBL" id="JBEPLW010000002">
    <property type="protein sequence ID" value="MET3574657.1"/>
    <property type="molecule type" value="Genomic_DNA"/>
</dbReference>
<dbReference type="Pfam" id="PF14689">
    <property type="entry name" value="SPOB_a"/>
    <property type="match status" value="1"/>
</dbReference>
<evidence type="ECO:0000313" key="5">
    <source>
        <dbReference type="EMBL" id="MET3574657.1"/>
    </source>
</evidence>
<keyword evidence="3" id="KW-0418">Kinase</keyword>
<dbReference type="Proteomes" id="UP001549099">
    <property type="component" value="Unassembled WGS sequence"/>
</dbReference>
<dbReference type="RefSeq" id="WP_354195062.1">
    <property type="nucleotide sequence ID" value="NZ_JBEPLW010000002.1"/>
</dbReference>
<feature type="domain" description="SpoOB alpha-helical" evidence="4">
    <location>
        <begin position="9"/>
        <end position="54"/>
    </location>
</feature>
<accession>A0ABV2G9B5</accession>
<keyword evidence="1" id="KW-0597">Phosphoprotein</keyword>
<dbReference type="InterPro" id="IPR037100">
    <property type="entry name" value="Spo0B_C_sf"/>
</dbReference>
<keyword evidence="2" id="KW-0808">Transferase</keyword>
<evidence type="ECO:0000256" key="2">
    <source>
        <dbReference type="ARBA" id="ARBA00022679"/>
    </source>
</evidence>
<evidence type="ECO:0000313" key="6">
    <source>
        <dbReference type="Proteomes" id="UP001549099"/>
    </source>
</evidence>
<dbReference type="SUPFAM" id="SSF55890">
    <property type="entry name" value="Sporulation response regulatory protein Spo0B"/>
    <property type="match status" value="1"/>
</dbReference>
<reference evidence="5 6" key="1">
    <citation type="submission" date="2024-06" db="EMBL/GenBank/DDBJ databases">
        <title>Genomic Encyclopedia of Type Strains, Phase IV (KMG-IV): sequencing the most valuable type-strain genomes for metagenomic binning, comparative biology and taxonomic classification.</title>
        <authorList>
            <person name="Goeker M."/>
        </authorList>
    </citation>
    <scope>NUCLEOTIDE SEQUENCE [LARGE SCALE GENOMIC DNA]</scope>
    <source>
        <strain evidence="5 6">DSM 26128</strain>
    </source>
</reference>
<evidence type="ECO:0000256" key="1">
    <source>
        <dbReference type="ARBA" id="ARBA00022553"/>
    </source>
</evidence>
<comment type="caution">
    <text evidence="5">The sequence shown here is derived from an EMBL/GenBank/DDBJ whole genome shotgun (WGS) entry which is preliminary data.</text>
</comment>
<gene>
    <name evidence="5" type="ORF">ABID49_000539</name>
</gene>
<keyword evidence="6" id="KW-1185">Reference proteome</keyword>